<dbReference type="Pfam" id="PF05521">
    <property type="entry name" value="Phage_HCP"/>
    <property type="match status" value="1"/>
</dbReference>
<dbReference type="RefSeq" id="WP_200760460.1">
    <property type="nucleotide sequence ID" value="NZ_AP023366.1"/>
</dbReference>
<evidence type="ECO:0000313" key="1">
    <source>
        <dbReference type="EMBL" id="BCJ86455.1"/>
    </source>
</evidence>
<reference evidence="1 2" key="1">
    <citation type="submission" date="2020-08" db="EMBL/GenBank/DDBJ databases">
        <title>Complete Genome Sequence of Effusibacillus dendaii Strain skT53, Isolated from Farmland soil.</title>
        <authorList>
            <person name="Konishi T."/>
            <person name="Kawasaki H."/>
        </authorList>
    </citation>
    <scope>NUCLEOTIDE SEQUENCE [LARGE SCALE GENOMIC DNA]</scope>
    <source>
        <strain evidence="2">skT53</strain>
    </source>
</reference>
<organism evidence="1 2">
    <name type="scientific">Effusibacillus dendaii</name>
    <dbReference type="NCBI Taxonomy" id="2743772"/>
    <lineage>
        <taxon>Bacteria</taxon>
        <taxon>Bacillati</taxon>
        <taxon>Bacillota</taxon>
        <taxon>Bacilli</taxon>
        <taxon>Bacillales</taxon>
        <taxon>Alicyclobacillaceae</taxon>
        <taxon>Effusibacillus</taxon>
    </lineage>
</organism>
<evidence type="ECO:0000313" key="2">
    <source>
        <dbReference type="Proteomes" id="UP000593802"/>
    </source>
</evidence>
<accession>A0A7I8D8P5</accession>
<dbReference type="EMBL" id="AP023366">
    <property type="protein sequence ID" value="BCJ86455.1"/>
    <property type="molecule type" value="Genomic_DNA"/>
</dbReference>
<protein>
    <submittedName>
        <fullName evidence="1">Head-tail adaptor protein</fullName>
    </submittedName>
</protein>
<dbReference type="KEGG" id="eff:skT53_14400"/>
<name>A0A7I8D8P5_9BACL</name>
<dbReference type="AlphaFoldDB" id="A0A7I8D8P5"/>
<sequence length="104" mass="11931">MKIGLLRNRVTIQKLTQTDDGMGGYTEGWGVVATVYASVHPLKGRELFDAQQVREHMTHRVTIRYRVDVTPDMRVLFGAKVFNIRSVINVESKNRELQLLCEEV</sequence>
<proteinExistence type="predicted"/>
<dbReference type="NCBIfam" id="TIGR01563">
    <property type="entry name" value="gp16_SPP1"/>
    <property type="match status" value="1"/>
</dbReference>
<dbReference type="Gene3D" id="2.40.10.270">
    <property type="entry name" value="Bacteriophage SPP1 head-tail adaptor protein"/>
    <property type="match status" value="1"/>
</dbReference>
<keyword evidence="2" id="KW-1185">Reference proteome</keyword>
<dbReference type="InterPro" id="IPR038666">
    <property type="entry name" value="SSP1_head-tail_sf"/>
</dbReference>
<dbReference type="Proteomes" id="UP000593802">
    <property type="component" value="Chromosome"/>
</dbReference>
<gene>
    <name evidence="1" type="ORF">skT53_14400</name>
</gene>
<dbReference type="InterPro" id="IPR008767">
    <property type="entry name" value="Phage_SPP1_head-tail_adaptor"/>
</dbReference>